<feature type="signal peptide" evidence="1">
    <location>
        <begin position="1"/>
        <end position="17"/>
    </location>
</feature>
<comment type="caution">
    <text evidence="2">The sequence shown here is derived from an EMBL/GenBank/DDBJ whole genome shotgun (WGS) entry which is preliminary data.</text>
</comment>
<keyword evidence="1" id="KW-0732">Signal</keyword>
<evidence type="ECO:0008006" key="4">
    <source>
        <dbReference type="Google" id="ProtNLM"/>
    </source>
</evidence>
<dbReference type="OrthoDB" id="6105272at2"/>
<name>A0A432ZFX4_9GAMM</name>
<dbReference type="RefSeq" id="WP_126827793.1">
    <property type="nucleotide sequence ID" value="NZ_PIQG01000003.1"/>
</dbReference>
<gene>
    <name evidence="2" type="ORF">CWI83_07755</name>
</gene>
<proteinExistence type="predicted"/>
<evidence type="ECO:0000313" key="2">
    <source>
        <dbReference type="EMBL" id="RUO76809.1"/>
    </source>
</evidence>
<feature type="chain" id="PRO_5019423683" description="Lipoprotein" evidence="1">
    <location>
        <begin position="18"/>
        <end position="136"/>
    </location>
</feature>
<dbReference type="PROSITE" id="PS51257">
    <property type="entry name" value="PROKAR_LIPOPROTEIN"/>
    <property type="match status" value="1"/>
</dbReference>
<keyword evidence="3" id="KW-1185">Reference proteome</keyword>
<dbReference type="AlphaFoldDB" id="A0A432ZFX4"/>
<protein>
    <recommendedName>
        <fullName evidence="4">Lipoprotein</fullName>
    </recommendedName>
</protein>
<evidence type="ECO:0000256" key="1">
    <source>
        <dbReference type="SAM" id="SignalP"/>
    </source>
</evidence>
<reference evidence="2 3" key="1">
    <citation type="journal article" date="2011" name="Front. Microbiol.">
        <title>Genomic signatures of strain selection and enhancement in Bacillus atrophaeus var. globigii, a historical biowarfare simulant.</title>
        <authorList>
            <person name="Gibbons H.S."/>
            <person name="Broomall S.M."/>
            <person name="McNew L.A."/>
            <person name="Daligault H."/>
            <person name="Chapman C."/>
            <person name="Bruce D."/>
            <person name="Karavis M."/>
            <person name="Krepps M."/>
            <person name="McGregor P.A."/>
            <person name="Hong C."/>
            <person name="Park K.H."/>
            <person name="Akmal A."/>
            <person name="Feldman A."/>
            <person name="Lin J.S."/>
            <person name="Chang W.E."/>
            <person name="Higgs B.W."/>
            <person name="Demirev P."/>
            <person name="Lindquist J."/>
            <person name="Liem A."/>
            <person name="Fochler E."/>
            <person name="Read T.D."/>
            <person name="Tapia R."/>
            <person name="Johnson S."/>
            <person name="Bishop-Lilly K.A."/>
            <person name="Detter C."/>
            <person name="Han C."/>
            <person name="Sozhamannan S."/>
            <person name="Rosenzweig C.N."/>
            <person name="Skowronski E.W."/>
        </authorList>
    </citation>
    <scope>NUCLEOTIDE SEQUENCE [LARGE SCALE GENOMIC DNA]</scope>
    <source>
        <strain evidence="2 3">PIT1</strain>
    </source>
</reference>
<dbReference type="Proteomes" id="UP000288279">
    <property type="component" value="Unassembled WGS sequence"/>
</dbReference>
<accession>A0A432ZFX4</accession>
<sequence length="136" mass="14555">MRTIQKLALAFMVIAVAGCSSPGAVEMLGEKRPAITKADVIIMQVAPESAAPIARLRAEFSYGVRETDEDKLVYAIERVRTQAAALGANLIVIDNVKFRTTAAGLVTNGLFEGEVASQIAAQRTPVVTATAYYLNR</sequence>
<dbReference type="EMBL" id="PIQG01000003">
    <property type="protein sequence ID" value="RUO76809.1"/>
    <property type="molecule type" value="Genomic_DNA"/>
</dbReference>
<organism evidence="2 3">
    <name type="scientific">Pseudidiomarina taiwanensis</name>
    <dbReference type="NCBI Taxonomy" id="337250"/>
    <lineage>
        <taxon>Bacteria</taxon>
        <taxon>Pseudomonadati</taxon>
        <taxon>Pseudomonadota</taxon>
        <taxon>Gammaproteobacteria</taxon>
        <taxon>Alteromonadales</taxon>
        <taxon>Idiomarinaceae</taxon>
        <taxon>Pseudidiomarina</taxon>
    </lineage>
</organism>
<evidence type="ECO:0000313" key="3">
    <source>
        <dbReference type="Proteomes" id="UP000288279"/>
    </source>
</evidence>